<dbReference type="SMART" id="SM00406">
    <property type="entry name" value="IGv"/>
    <property type="match status" value="1"/>
</dbReference>
<reference evidence="5" key="2">
    <citation type="submission" date="2025-09" db="UniProtKB">
        <authorList>
            <consortium name="Ensembl"/>
        </authorList>
    </citation>
    <scope>IDENTIFICATION</scope>
</reference>
<evidence type="ECO:0000313" key="6">
    <source>
        <dbReference type="Proteomes" id="UP000694521"/>
    </source>
</evidence>
<dbReference type="PROSITE" id="PS50835">
    <property type="entry name" value="IG_LIKE"/>
    <property type="match status" value="1"/>
</dbReference>
<dbReference type="Pfam" id="PF07686">
    <property type="entry name" value="V-set"/>
    <property type="match status" value="1"/>
</dbReference>
<dbReference type="GO" id="GO:0019814">
    <property type="term" value="C:immunoglobulin complex"/>
    <property type="evidence" value="ECO:0007669"/>
    <property type="project" value="UniProtKB-KW"/>
</dbReference>
<proteinExistence type="predicted"/>
<dbReference type="Proteomes" id="UP000694521">
    <property type="component" value="Unplaced"/>
</dbReference>
<organism evidence="5 6">
    <name type="scientific">Anser cygnoides</name>
    <name type="common">Swan goose</name>
    <dbReference type="NCBI Taxonomy" id="8845"/>
    <lineage>
        <taxon>Eukaryota</taxon>
        <taxon>Metazoa</taxon>
        <taxon>Chordata</taxon>
        <taxon>Craniata</taxon>
        <taxon>Vertebrata</taxon>
        <taxon>Euteleostomi</taxon>
        <taxon>Archelosauria</taxon>
        <taxon>Archosauria</taxon>
        <taxon>Dinosauria</taxon>
        <taxon>Saurischia</taxon>
        <taxon>Theropoda</taxon>
        <taxon>Coelurosauria</taxon>
        <taxon>Aves</taxon>
        <taxon>Neognathae</taxon>
        <taxon>Galloanserae</taxon>
        <taxon>Anseriformes</taxon>
        <taxon>Anatidae</taxon>
        <taxon>Anserinae</taxon>
        <taxon>Anser</taxon>
    </lineage>
</organism>
<feature type="domain" description="Ig-like" evidence="4">
    <location>
        <begin position="15"/>
        <end position="108"/>
    </location>
</feature>
<dbReference type="SUPFAM" id="SSF48726">
    <property type="entry name" value="Immunoglobulin"/>
    <property type="match status" value="1"/>
</dbReference>
<dbReference type="InterPro" id="IPR007110">
    <property type="entry name" value="Ig-like_dom"/>
</dbReference>
<keyword evidence="2" id="KW-1064">Adaptive immunity</keyword>
<reference evidence="5" key="1">
    <citation type="submission" date="2025-08" db="UniProtKB">
        <authorList>
            <consortium name="Ensembl"/>
        </authorList>
    </citation>
    <scope>IDENTIFICATION</scope>
</reference>
<keyword evidence="1" id="KW-0391">Immunity</keyword>
<keyword evidence="6" id="KW-1185">Reference proteome</keyword>
<evidence type="ECO:0000259" key="4">
    <source>
        <dbReference type="PROSITE" id="PS50835"/>
    </source>
</evidence>
<dbReference type="GO" id="GO:0005576">
    <property type="term" value="C:extracellular region"/>
    <property type="evidence" value="ECO:0007669"/>
    <property type="project" value="UniProtKB-ARBA"/>
</dbReference>
<dbReference type="InterPro" id="IPR036179">
    <property type="entry name" value="Ig-like_dom_sf"/>
</dbReference>
<dbReference type="GO" id="GO:0002250">
    <property type="term" value="P:adaptive immune response"/>
    <property type="evidence" value="ECO:0007669"/>
    <property type="project" value="UniProtKB-KW"/>
</dbReference>
<dbReference type="InterPro" id="IPR013106">
    <property type="entry name" value="Ig_V-set"/>
</dbReference>
<keyword evidence="3" id="KW-1280">Immunoglobulin</keyword>
<evidence type="ECO:0000256" key="3">
    <source>
        <dbReference type="ARBA" id="ARBA00043265"/>
    </source>
</evidence>
<evidence type="ECO:0000256" key="2">
    <source>
        <dbReference type="ARBA" id="ARBA00023130"/>
    </source>
</evidence>
<dbReference type="InterPro" id="IPR013783">
    <property type="entry name" value="Ig-like_fold"/>
</dbReference>
<accession>A0A8B9DQ77</accession>
<dbReference type="AlphaFoldDB" id="A0A8B9DQ77"/>
<sequence>ELSLVESGGGLRAPGDSVHLSCQGSGFNFGYYDILWYRQAPGGSLEWVSYINYDGSTIEYGKAVEGRATASRDNSQSKFSLSLHALVPQDSAHYFCAVRTGTGNPDEL</sequence>
<name>A0A8B9DQ77_ANSCY</name>
<protein>
    <recommendedName>
        <fullName evidence="4">Ig-like domain-containing protein</fullName>
    </recommendedName>
</protein>
<dbReference type="Gene3D" id="2.60.40.10">
    <property type="entry name" value="Immunoglobulins"/>
    <property type="match status" value="1"/>
</dbReference>
<dbReference type="Ensembl" id="ENSACDT00005011492.1">
    <property type="protein sequence ID" value="ENSACDP00005009564.1"/>
    <property type="gene ID" value="ENSACDG00005006986.1"/>
</dbReference>
<dbReference type="PANTHER" id="PTHR23266">
    <property type="entry name" value="IMMUNOGLOBULIN HEAVY CHAIN"/>
    <property type="match status" value="1"/>
</dbReference>
<evidence type="ECO:0000313" key="5">
    <source>
        <dbReference type="Ensembl" id="ENSACDP00005009564.1"/>
    </source>
</evidence>
<dbReference type="InterPro" id="IPR050199">
    <property type="entry name" value="IgHV"/>
</dbReference>
<evidence type="ECO:0000256" key="1">
    <source>
        <dbReference type="ARBA" id="ARBA00022859"/>
    </source>
</evidence>